<evidence type="ECO:0000313" key="3">
    <source>
        <dbReference type="Proteomes" id="UP000559010"/>
    </source>
</evidence>
<dbReference type="EMBL" id="JABBNU010000018">
    <property type="protein sequence ID" value="NMM50889.1"/>
    <property type="molecule type" value="Genomic_DNA"/>
</dbReference>
<evidence type="ECO:0000313" key="2">
    <source>
        <dbReference type="EMBL" id="NMM50889.1"/>
    </source>
</evidence>
<dbReference type="AlphaFoldDB" id="A0A848J932"/>
<dbReference type="InterPro" id="IPR025629">
    <property type="entry name" value="DUF4287"/>
</dbReference>
<sequence length="185" mass="20669">MDDAAITMIENLKAKTGKSLEEWINIVNDKGDLVKHGQIVKYLKEDHGFTHGFANLVALKALKTDSGSVEDKSLLVEEQFKGKEHFIPIYKKIIEAVNKFGNDIEIAPKKSYVSLRRKKQFSILKPATKSRFEVQVILKDQDSESEFKQIVSKNAMCTHQADITDISQISDGIINGLKSAYNAAG</sequence>
<evidence type="ECO:0000259" key="1">
    <source>
        <dbReference type="Pfam" id="PF18899"/>
    </source>
</evidence>
<proteinExistence type="predicted"/>
<keyword evidence="3" id="KW-1185">Reference proteome</keyword>
<dbReference type="Pfam" id="PF18899">
    <property type="entry name" value="DUF5655"/>
    <property type="match status" value="1"/>
</dbReference>
<organism evidence="2 3">
    <name type="scientific">Marinigracilibium pacificum</name>
    <dbReference type="NCBI Taxonomy" id="2729599"/>
    <lineage>
        <taxon>Bacteria</taxon>
        <taxon>Pseudomonadati</taxon>
        <taxon>Bacteroidota</taxon>
        <taxon>Cytophagia</taxon>
        <taxon>Cytophagales</taxon>
        <taxon>Flammeovirgaceae</taxon>
        <taxon>Marinigracilibium</taxon>
    </lineage>
</organism>
<dbReference type="InterPro" id="IPR043714">
    <property type="entry name" value="DUF5655"/>
</dbReference>
<accession>A0A848J932</accession>
<dbReference type="Pfam" id="PF14117">
    <property type="entry name" value="DUF4287"/>
    <property type="match status" value="1"/>
</dbReference>
<dbReference type="Proteomes" id="UP000559010">
    <property type="component" value="Unassembled WGS sequence"/>
</dbReference>
<comment type="caution">
    <text evidence="2">The sequence shown here is derived from an EMBL/GenBank/DDBJ whole genome shotgun (WGS) entry which is preliminary data.</text>
</comment>
<protein>
    <submittedName>
        <fullName evidence="2">DUF4287 domain-containing protein</fullName>
    </submittedName>
</protein>
<feature type="domain" description="DUF5655" evidence="1">
    <location>
        <begin position="76"/>
        <end position="182"/>
    </location>
</feature>
<name>A0A848J932_9BACT</name>
<gene>
    <name evidence="2" type="ORF">HH304_20940</name>
</gene>
<reference evidence="2 3" key="1">
    <citation type="submission" date="2020-04" db="EMBL/GenBank/DDBJ databases">
        <title>Flammeovirgaceae bacterium KN852 isolated from deep sea.</title>
        <authorList>
            <person name="Zhang D.-C."/>
        </authorList>
    </citation>
    <scope>NUCLEOTIDE SEQUENCE [LARGE SCALE GENOMIC DNA]</scope>
    <source>
        <strain evidence="2 3">KN852</strain>
    </source>
</reference>